<sequence length="370" mass="38775">MRRFPIRTLLLMALALIVFGRLWWTTHKDEKPEAGQPPAAASGMAVDVAPSPACNSLERALEAVVRKTEDPTVLAEARKKVEACARPPARACELGGALDVRMPLTEKPSAGRELLGALCQRCPAEANTCAGVVTRALHGGLIGRQVSPEELRWNLENAGPGTASACEALASTALAPAAVTGGDLKPTYPPLLSMLAPVCAKAGHLPTALVNAAVIQRGAQAGDLSGLVIAGPAYIAPSEITGAENARQAFDGSDRKGVELSQASTPRWEADGALRAQFKPPLKQLTALRISAKGAGTLRAIVRAPAGMGLRDDERGTSFVNPTVCQFQGTGQWELCTLPLPLLEVEALSIFPSDPKITVLEVDVQGTRTP</sequence>
<evidence type="ECO:0000313" key="2">
    <source>
        <dbReference type="Proteomes" id="UP001291309"/>
    </source>
</evidence>
<reference evidence="1 2" key="1">
    <citation type="submission" date="2023-12" db="EMBL/GenBank/DDBJ databases">
        <title>the genome sequence of Hyalangium sp. s54d21.</title>
        <authorList>
            <person name="Zhang X."/>
        </authorList>
    </citation>
    <scope>NUCLEOTIDE SEQUENCE [LARGE SCALE GENOMIC DNA]</scope>
    <source>
        <strain evidence="2">s54d21</strain>
    </source>
</reference>
<keyword evidence="2" id="KW-1185">Reference proteome</keyword>
<protein>
    <submittedName>
        <fullName evidence="1">Uncharacterized protein</fullName>
    </submittedName>
</protein>
<dbReference type="Proteomes" id="UP001291309">
    <property type="component" value="Unassembled WGS sequence"/>
</dbReference>
<proteinExistence type="predicted"/>
<organism evidence="1 2">
    <name type="scientific">Hyalangium rubrum</name>
    <dbReference type="NCBI Taxonomy" id="3103134"/>
    <lineage>
        <taxon>Bacteria</taxon>
        <taxon>Pseudomonadati</taxon>
        <taxon>Myxococcota</taxon>
        <taxon>Myxococcia</taxon>
        <taxon>Myxococcales</taxon>
        <taxon>Cystobacterineae</taxon>
        <taxon>Archangiaceae</taxon>
        <taxon>Hyalangium</taxon>
    </lineage>
</organism>
<dbReference type="RefSeq" id="WP_321546923.1">
    <property type="nucleotide sequence ID" value="NZ_JAXIVS010000005.1"/>
</dbReference>
<evidence type="ECO:0000313" key="1">
    <source>
        <dbReference type="EMBL" id="MDY7228199.1"/>
    </source>
</evidence>
<name>A0ABU5H411_9BACT</name>
<dbReference type="EMBL" id="JAXIVS010000005">
    <property type="protein sequence ID" value="MDY7228199.1"/>
    <property type="molecule type" value="Genomic_DNA"/>
</dbReference>
<accession>A0ABU5H411</accession>
<gene>
    <name evidence="1" type="ORF">SYV04_17395</name>
</gene>
<comment type="caution">
    <text evidence="1">The sequence shown here is derived from an EMBL/GenBank/DDBJ whole genome shotgun (WGS) entry which is preliminary data.</text>
</comment>